<organism evidence="2 3">
    <name type="scientific">Sphingomonas glacialis</name>
    <dbReference type="NCBI Taxonomy" id="658225"/>
    <lineage>
        <taxon>Bacteria</taxon>
        <taxon>Pseudomonadati</taxon>
        <taxon>Pseudomonadota</taxon>
        <taxon>Alphaproteobacteria</taxon>
        <taxon>Sphingomonadales</taxon>
        <taxon>Sphingomonadaceae</taxon>
        <taxon>Sphingomonas</taxon>
    </lineage>
</organism>
<dbReference type="EMBL" id="RCZC01000002">
    <property type="protein sequence ID" value="TPG54553.1"/>
    <property type="molecule type" value="Genomic_DNA"/>
</dbReference>
<keyword evidence="3" id="KW-1185">Reference proteome</keyword>
<feature type="transmembrane region" description="Helical" evidence="1">
    <location>
        <begin position="21"/>
        <end position="40"/>
    </location>
</feature>
<evidence type="ECO:0000313" key="2">
    <source>
        <dbReference type="EMBL" id="TPG54553.1"/>
    </source>
</evidence>
<dbReference type="Proteomes" id="UP000319931">
    <property type="component" value="Unassembled WGS sequence"/>
</dbReference>
<accession>A0A502G0A2</accession>
<protein>
    <submittedName>
        <fullName evidence="2">Flp family type IVb pilin</fullName>
    </submittedName>
</protein>
<gene>
    <name evidence="2" type="ORF">EAH76_07895</name>
</gene>
<dbReference type="Pfam" id="PF04964">
    <property type="entry name" value="Flp_Fap"/>
    <property type="match status" value="1"/>
</dbReference>
<evidence type="ECO:0000256" key="1">
    <source>
        <dbReference type="SAM" id="Phobius"/>
    </source>
</evidence>
<sequence>MIVRLLKSVLGDNRGATAVEYGLIIALIVIAMVVSLTGLANTTIGMWGNVNTKVTTATAAK</sequence>
<keyword evidence="1" id="KW-0472">Membrane</keyword>
<proteinExistence type="predicted"/>
<reference evidence="2 3" key="1">
    <citation type="journal article" date="2019" name="Environ. Microbiol.">
        <title>Species interactions and distinct microbial communities in high Arctic permafrost affected cryosols are associated with the CH4 and CO2 gas fluxes.</title>
        <authorList>
            <person name="Altshuler I."/>
            <person name="Hamel J."/>
            <person name="Turney S."/>
            <person name="Magnuson E."/>
            <person name="Levesque R."/>
            <person name="Greer C."/>
            <person name="Whyte L.G."/>
        </authorList>
    </citation>
    <scope>NUCLEOTIDE SEQUENCE [LARGE SCALE GENOMIC DNA]</scope>
    <source>
        <strain evidence="2 3">E6.1</strain>
    </source>
</reference>
<evidence type="ECO:0000313" key="3">
    <source>
        <dbReference type="Proteomes" id="UP000319931"/>
    </source>
</evidence>
<keyword evidence="1" id="KW-0812">Transmembrane</keyword>
<dbReference type="InterPro" id="IPR007047">
    <property type="entry name" value="Flp_Fap"/>
</dbReference>
<keyword evidence="1" id="KW-1133">Transmembrane helix</keyword>
<dbReference type="AlphaFoldDB" id="A0A502G0A2"/>
<name>A0A502G0A2_9SPHN</name>
<comment type="caution">
    <text evidence="2">The sequence shown here is derived from an EMBL/GenBank/DDBJ whole genome shotgun (WGS) entry which is preliminary data.</text>
</comment>
<dbReference type="RefSeq" id="WP_140849706.1">
    <property type="nucleotide sequence ID" value="NZ_RCZC01000002.1"/>
</dbReference>